<dbReference type="Pfam" id="PF04576">
    <property type="entry name" value="Zein-binding"/>
    <property type="match status" value="1"/>
</dbReference>
<accession>A0A8B9AFD9</accession>
<dbReference type="RefSeq" id="XP_038981959.1">
    <property type="nucleotide sequence ID" value="XM_039126031.1"/>
</dbReference>
<dbReference type="RefSeq" id="XP_038981952.1">
    <property type="nucleotide sequence ID" value="XM_039126024.1"/>
</dbReference>
<evidence type="ECO:0000259" key="5">
    <source>
        <dbReference type="PROSITE" id="PS51775"/>
    </source>
</evidence>
<dbReference type="GO" id="GO:0016020">
    <property type="term" value="C:membrane"/>
    <property type="evidence" value="ECO:0007669"/>
    <property type="project" value="UniProtKB-SubCell"/>
</dbReference>
<dbReference type="GeneID" id="103707437"/>
<evidence type="ECO:0000256" key="2">
    <source>
        <dbReference type="ARBA" id="ARBA00022692"/>
    </source>
</evidence>
<reference evidence="7 8" key="2">
    <citation type="submission" date="2025-04" db="UniProtKB">
        <authorList>
            <consortium name="RefSeq"/>
        </authorList>
    </citation>
    <scope>IDENTIFICATION</scope>
    <source>
        <tissue evidence="7 8">Young leaves</tissue>
    </source>
</reference>
<dbReference type="PANTHER" id="PTHR31422">
    <property type="entry name" value="BNAANNG28530D PROTEIN"/>
    <property type="match status" value="1"/>
</dbReference>
<dbReference type="RefSeq" id="XP_038981946.1">
    <property type="nucleotide sequence ID" value="XM_039126018.1"/>
</dbReference>
<keyword evidence="4" id="KW-0472">Membrane</keyword>
<evidence type="ECO:0000256" key="1">
    <source>
        <dbReference type="ARBA" id="ARBA00004370"/>
    </source>
</evidence>
<keyword evidence="6" id="KW-1185">Reference proteome</keyword>
<organism evidence="6 10">
    <name type="scientific">Phoenix dactylifera</name>
    <name type="common">Date palm</name>
    <dbReference type="NCBI Taxonomy" id="42345"/>
    <lineage>
        <taxon>Eukaryota</taxon>
        <taxon>Viridiplantae</taxon>
        <taxon>Streptophyta</taxon>
        <taxon>Embryophyta</taxon>
        <taxon>Tracheophyta</taxon>
        <taxon>Spermatophyta</taxon>
        <taxon>Magnoliopsida</taxon>
        <taxon>Liliopsida</taxon>
        <taxon>Arecaceae</taxon>
        <taxon>Coryphoideae</taxon>
        <taxon>Phoeniceae</taxon>
        <taxon>Phoenix</taxon>
    </lineage>
</organism>
<evidence type="ECO:0000313" key="9">
    <source>
        <dbReference type="RefSeq" id="XP_038981952.1"/>
    </source>
</evidence>
<evidence type="ECO:0000313" key="10">
    <source>
        <dbReference type="RefSeq" id="XP_038981959.1"/>
    </source>
</evidence>
<dbReference type="OrthoDB" id="1105498at2759"/>
<evidence type="ECO:0000256" key="4">
    <source>
        <dbReference type="ARBA" id="ARBA00023136"/>
    </source>
</evidence>
<protein>
    <submittedName>
        <fullName evidence="7 8">Uncharacterized protein LOC103707437 isoform X1</fullName>
    </submittedName>
</protein>
<proteinExistence type="predicted"/>
<dbReference type="AlphaFoldDB" id="A0A8B9AFD9"/>
<keyword evidence="2" id="KW-0812">Transmembrane</keyword>
<keyword evidence="3" id="KW-1133">Transmembrane helix</keyword>
<reference evidence="6" key="1">
    <citation type="journal article" date="2019" name="Nat. Commun.">
        <title>Genome-wide association mapping of date palm fruit traits.</title>
        <authorList>
            <person name="Hazzouri K.M."/>
            <person name="Gros-Balthazard M."/>
            <person name="Flowers J.M."/>
            <person name="Copetti D."/>
            <person name="Lemansour A."/>
            <person name="Lebrun M."/>
            <person name="Masmoudi K."/>
            <person name="Ferrand S."/>
            <person name="Dhar M.I."/>
            <person name="Fresquez Z.A."/>
            <person name="Rosas U."/>
            <person name="Zhang J."/>
            <person name="Talag J."/>
            <person name="Lee S."/>
            <person name="Kudrna D."/>
            <person name="Powell R.F."/>
            <person name="Leitch I.J."/>
            <person name="Krueger R.R."/>
            <person name="Wing R.A."/>
            <person name="Amiri K.M.A."/>
            <person name="Purugganan M.D."/>
        </authorList>
    </citation>
    <scope>NUCLEOTIDE SEQUENCE [LARGE SCALE GENOMIC DNA]</scope>
    <source>
        <strain evidence="6">cv. Khalas</strain>
    </source>
</reference>
<dbReference type="KEGG" id="pda:103707437"/>
<dbReference type="GO" id="GO:0080115">
    <property type="term" value="F:myosin XI tail binding"/>
    <property type="evidence" value="ECO:0007669"/>
    <property type="project" value="UniProtKB-ARBA"/>
</dbReference>
<dbReference type="PROSITE" id="PS51775">
    <property type="entry name" value="GTD_BINDING"/>
    <property type="match status" value="1"/>
</dbReference>
<evidence type="ECO:0000313" key="7">
    <source>
        <dbReference type="RefSeq" id="XP_038981943.1"/>
    </source>
</evidence>
<dbReference type="InterPro" id="IPR007656">
    <property type="entry name" value="GTD-bd"/>
</dbReference>
<comment type="subcellular location">
    <subcellularLocation>
        <location evidence="1">Membrane</location>
    </subcellularLocation>
</comment>
<evidence type="ECO:0000313" key="6">
    <source>
        <dbReference type="Proteomes" id="UP000228380"/>
    </source>
</evidence>
<sequence length="507" mass="57150">MVGESKRMLVMADHEVAVLKEALCNQYIIMKKLYMELEEEREASATAASEALSMILRLQREKAAEKMEACQYKRMAEEKMHHAEECLAILEEIMQQKEMEISILKYQLQAYKHKLLIGLNNLDYGEIGTSESLFSCGINHSLDNTSFRGFFRRNISLPSLRLDRLCSEVDTINGYSPSFPSGQSIWKKIGEYTSQLSERCKESERPDLCEVSVDEGHNSEEVNVKAKAESNLRSNEHQRITSAGLANSGDVSTSCSWCSIVSGDTSYHSTIGGIESNLDGECALSSVSQSEDLQKLPECDDLGNSGLQIESNQNTVHSAYIHDIFEIPESCKGCNSSGPLKQVLKEFTLEMKDTIGMPHLMPQEAADYLFQDDDWLSRAFMYMNHGNRLSTPTKGAPGYLTDMPSMPIKGASLNYHRTLVDPQIGTSTLESDFEHIKERVQHLDYHNIMKLDDSEKGKEQLNLLKEIYEQLNTIESHIKSFKSQKYPRQDDSPLVSVMEQAVLSFSI</sequence>
<dbReference type="RefSeq" id="XP_038981943.1">
    <property type="nucleotide sequence ID" value="XM_039126015.1"/>
</dbReference>
<dbReference type="Proteomes" id="UP000228380">
    <property type="component" value="Chromosome 1"/>
</dbReference>
<feature type="domain" description="GTD-binding" evidence="5">
    <location>
        <begin position="14"/>
        <end position="112"/>
    </location>
</feature>
<dbReference type="PANTHER" id="PTHR31422:SF1">
    <property type="entry name" value="GTD-BINDING DOMAIN-CONTAINING PROTEIN"/>
    <property type="match status" value="1"/>
</dbReference>
<gene>
    <name evidence="7 8 9 10" type="primary">LOC103707437</name>
</gene>
<evidence type="ECO:0000256" key="3">
    <source>
        <dbReference type="ARBA" id="ARBA00022989"/>
    </source>
</evidence>
<evidence type="ECO:0000313" key="8">
    <source>
        <dbReference type="RefSeq" id="XP_038981946.1"/>
    </source>
</evidence>
<name>A0A8B9AFD9_PHODC</name>